<dbReference type="AlphaFoldDB" id="A0AAD5MAT4"/>
<evidence type="ECO:0000313" key="1">
    <source>
        <dbReference type="EMBL" id="KAJ1354395.1"/>
    </source>
</evidence>
<organism evidence="1 2">
    <name type="scientific">Parelaphostrongylus tenuis</name>
    <name type="common">Meningeal worm</name>
    <dbReference type="NCBI Taxonomy" id="148309"/>
    <lineage>
        <taxon>Eukaryota</taxon>
        <taxon>Metazoa</taxon>
        <taxon>Ecdysozoa</taxon>
        <taxon>Nematoda</taxon>
        <taxon>Chromadorea</taxon>
        <taxon>Rhabditida</taxon>
        <taxon>Rhabditina</taxon>
        <taxon>Rhabditomorpha</taxon>
        <taxon>Strongyloidea</taxon>
        <taxon>Metastrongylidae</taxon>
        <taxon>Parelaphostrongylus</taxon>
    </lineage>
</organism>
<reference evidence="1" key="1">
    <citation type="submission" date="2021-06" db="EMBL/GenBank/DDBJ databases">
        <title>Parelaphostrongylus tenuis whole genome reference sequence.</title>
        <authorList>
            <person name="Garwood T.J."/>
            <person name="Larsen P.A."/>
            <person name="Fountain-Jones N.M."/>
            <person name="Garbe J.R."/>
            <person name="Macchietto M.G."/>
            <person name="Kania S.A."/>
            <person name="Gerhold R.W."/>
            <person name="Richards J.E."/>
            <person name="Wolf T.M."/>
        </authorList>
    </citation>
    <scope>NUCLEOTIDE SEQUENCE</scope>
    <source>
        <strain evidence="1">MNPRO001-30</strain>
        <tissue evidence="1">Meninges</tissue>
    </source>
</reference>
<dbReference type="EMBL" id="JAHQIW010002073">
    <property type="protein sequence ID" value="KAJ1354395.1"/>
    <property type="molecule type" value="Genomic_DNA"/>
</dbReference>
<keyword evidence="2" id="KW-1185">Reference proteome</keyword>
<comment type="caution">
    <text evidence="1">The sequence shown here is derived from an EMBL/GenBank/DDBJ whole genome shotgun (WGS) entry which is preliminary data.</text>
</comment>
<dbReference type="Proteomes" id="UP001196413">
    <property type="component" value="Unassembled WGS sequence"/>
</dbReference>
<name>A0AAD5MAT4_PARTN</name>
<accession>A0AAD5MAT4</accession>
<sequence>MDPVYQLGRIGDGCGLYQTTPFSTLKTAVKDLNPFGSRRQDRNGPYLISLTAAEGVPTS</sequence>
<protein>
    <submittedName>
        <fullName evidence="1">Uncharacterized protein</fullName>
    </submittedName>
</protein>
<proteinExistence type="predicted"/>
<evidence type="ECO:0000313" key="2">
    <source>
        <dbReference type="Proteomes" id="UP001196413"/>
    </source>
</evidence>
<gene>
    <name evidence="1" type="ORF">KIN20_011323</name>
</gene>